<dbReference type="Proteomes" id="UP000316213">
    <property type="component" value="Unassembled WGS sequence"/>
</dbReference>
<evidence type="ECO:0000313" key="1">
    <source>
        <dbReference type="EMBL" id="TWT91696.1"/>
    </source>
</evidence>
<dbReference type="EMBL" id="SJPM01000014">
    <property type="protein sequence ID" value="TWT91696.1"/>
    <property type="molecule type" value="Genomic_DNA"/>
</dbReference>
<proteinExistence type="predicted"/>
<gene>
    <name evidence="1" type="ORF">Pla100_51380</name>
</gene>
<dbReference type="RefSeq" id="WP_146581128.1">
    <property type="nucleotide sequence ID" value="NZ_SJPM01000014.1"/>
</dbReference>
<name>A0A5C5ZX43_9BACT</name>
<keyword evidence="2" id="KW-1185">Reference proteome</keyword>
<dbReference type="OrthoDB" id="580757at2"/>
<reference evidence="1 2" key="1">
    <citation type="submission" date="2019-02" db="EMBL/GenBank/DDBJ databases">
        <title>Deep-cultivation of Planctomycetes and their phenomic and genomic characterization uncovers novel biology.</title>
        <authorList>
            <person name="Wiegand S."/>
            <person name="Jogler M."/>
            <person name="Boedeker C."/>
            <person name="Pinto D."/>
            <person name="Vollmers J."/>
            <person name="Rivas-Marin E."/>
            <person name="Kohn T."/>
            <person name="Peeters S.H."/>
            <person name="Heuer A."/>
            <person name="Rast P."/>
            <person name="Oberbeckmann S."/>
            <person name="Bunk B."/>
            <person name="Jeske O."/>
            <person name="Meyerdierks A."/>
            <person name="Storesund J.E."/>
            <person name="Kallscheuer N."/>
            <person name="Luecker S."/>
            <person name="Lage O.M."/>
            <person name="Pohl T."/>
            <person name="Merkel B.J."/>
            <person name="Hornburger P."/>
            <person name="Mueller R.-W."/>
            <person name="Bruemmer F."/>
            <person name="Labrenz M."/>
            <person name="Spormann A.M."/>
            <person name="Op Den Camp H."/>
            <person name="Overmann J."/>
            <person name="Amann R."/>
            <person name="Jetten M.S.M."/>
            <person name="Mascher T."/>
            <person name="Medema M.H."/>
            <person name="Devos D.P."/>
            <person name="Kaster A.-K."/>
            <person name="Ovreas L."/>
            <person name="Rohde M."/>
            <person name="Galperin M.Y."/>
            <person name="Jogler C."/>
        </authorList>
    </citation>
    <scope>NUCLEOTIDE SEQUENCE [LARGE SCALE GENOMIC DNA]</scope>
    <source>
        <strain evidence="1 2">Pla100</strain>
    </source>
</reference>
<comment type="caution">
    <text evidence="1">The sequence shown here is derived from an EMBL/GenBank/DDBJ whole genome shotgun (WGS) entry which is preliminary data.</text>
</comment>
<accession>A0A5C5ZX43</accession>
<protein>
    <submittedName>
        <fullName evidence="1">Uncharacterized protein</fullName>
    </submittedName>
</protein>
<evidence type="ECO:0000313" key="2">
    <source>
        <dbReference type="Proteomes" id="UP000316213"/>
    </source>
</evidence>
<sequence length="753" mass="85342">MQFLDECSPASVRLLQGLAAASSHRIRIIAIEHFERLTGGGANQPEAWLDKLPPETTNAILRTNFPEVPEETRERIVILSDGYIRFAALICRNESGLNLSDLTQTIQSVSQWVDHYLDDDVDCDLVGAIALFSRVGFRDEFRGELESLSDLTSTPIREIERRVEKIRNRTGFVTQQGQFWYVTPELIAPEMFRRGWRAFAENDLDSFVRTLPPPMLEQFKRRVEHYGGKEVAARVADYFRGLMVTLSIDDLLDADVVEFMVSIVKLDPSRYVHRIADLVENSSAEDIGKIGTQLGSGSWGPRRHLVWMFEKMALFPEFFLDAERALFKLASTETEDHIGNNATKIWATLWQIYFSNTSLPFDERLTVLKRRFDSPMSLGLCELAIDAMIGRTGGGPVPPPFYAGRPVPDVWSPQSRENERQYVEKEFASSPRHTMGLVEVIGNKMDLFSRILTSIENDELSSVDVVRLAYNFGGQPLPPEASLRLLESFACDDARFDREANWMVRLIHHLIMANRHGEAEQDILASPAFRVIARETLQKALPQLDRHSVGEWCQIGSRLIQRGDLECFKLFEEALGSDDPTLCRKSLTSLEELAEGYPVEVMDCFGRALAGDSGMYLRVHNCDSLLSALPKRVVLDWCDGKTTNEVKMIARHMPPPYQAGTSMNVPEVLDEFLISYGSDEIVAELHAGKNSSGVWNGPLSPQLKDEAERLTSLLSHPNQWIYRYAALERDYLLAWAEREQIREANEAIQHRTK</sequence>
<organism evidence="1 2">
    <name type="scientific">Neorhodopirellula pilleata</name>
    <dbReference type="NCBI Taxonomy" id="2714738"/>
    <lineage>
        <taxon>Bacteria</taxon>
        <taxon>Pseudomonadati</taxon>
        <taxon>Planctomycetota</taxon>
        <taxon>Planctomycetia</taxon>
        <taxon>Pirellulales</taxon>
        <taxon>Pirellulaceae</taxon>
        <taxon>Neorhodopirellula</taxon>
    </lineage>
</organism>
<dbReference type="AlphaFoldDB" id="A0A5C5ZX43"/>